<evidence type="ECO:0000256" key="1">
    <source>
        <dbReference type="SAM" id="Phobius"/>
    </source>
</evidence>
<feature type="transmembrane region" description="Helical" evidence="1">
    <location>
        <begin position="29"/>
        <end position="45"/>
    </location>
</feature>
<evidence type="ECO:0000313" key="2">
    <source>
        <dbReference type="EMBL" id="TCP21708.1"/>
    </source>
</evidence>
<organism evidence="2 3">
    <name type="scientific">Scopulibacillus darangshiensis</name>
    <dbReference type="NCBI Taxonomy" id="442528"/>
    <lineage>
        <taxon>Bacteria</taxon>
        <taxon>Bacillati</taxon>
        <taxon>Bacillota</taxon>
        <taxon>Bacilli</taxon>
        <taxon>Bacillales</taxon>
        <taxon>Sporolactobacillaceae</taxon>
        <taxon>Scopulibacillus</taxon>
    </lineage>
</organism>
<keyword evidence="1" id="KW-0472">Membrane</keyword>
<name>A0A4R2NK49_9BACL</name>
<sequence length="81" mass="8985">MSVILFCFSLIVCILFLNGIDLFPDEVVIPLIIGGSIIGLILSLFGRKDAFGKIGIVSNSFFLLFIIIVPIIVRTFIWNQP</sequence>
<gene>
    <name evidence="2" type="ORF">EV207_14017</name>
</gene>
<keyword evidence="3" id="KW-1185">Reference proteome</keyword>
<dbReference type="Proteomes" id="UP000295416">
    <property type="component" value="Unassembled WGS sequence"/>
</dbReference>
<keyword evidence="1" id="KW-1133">Transmembrane helix</keyword>
<dbReference type="AlphaFoldDB" id="A0A4R2NK49"/>
<evidence type="ECO:0000313" key="3">
    <source>
        <dbReference type="Proteomes" id="UP000295416"/>
    </source>
</evidence>
<reference evidence="2 3" key="1">
    <citation type="submission" date="2019-03" db="EMBL/GenBank/DDBJ databases">
        <title>Genomic Encyclopedia of Type Strains, Phase IV (KMG-IV): sequencing the most valuable type-strain genomes for metagenomic binning, comparative biology and taxonomic classification.</title>
        <authorList>
            <person name="Goeker M."/>
        </authorList>
    </citation>
    <scope>NUCLEOTIDE SEQUENCE [LARGE SCALE GENOMIC DNA]</scope>
    <source>
        <strain evidence="2 3">DSM 19377</strain>
    </source>
</reference>
<accession>A0A4R2NK49</accession>
<keyword evidence="1" id="KW-0812">Transmembrane</keyword>
<protein>
    <submittedName>
        <fullName evidence="2">Uncharacterized protein</fullName>
    </submittedName>
</protein>
<comment type="caution">
    <text evidence="2">The sequence shown here is derived from an EMBL/GenBank/DDBJ whole genome shotgun (WGS) entry which is preliminary data.</text>
</comment>
<feature type="transmembrane region" description="Helical" evidence="1">
    <location>
        <begin position="57"/>
        <end position="77"/>
    </location>
</feature>
<dbReference type="EMBL" id="SLXK01000040">
    <property type="protein sequence ID" value="TCP21708.1"/>
    <property type="molecule type" value="Genomic_DNA"/>
</dbReference>
<proteinExistence type="predicted"/>